<reference evidence="2 4" key="2">
    <citation type="journal article" date="2017" name="Nat. Microbiol.">
        <title>Natural product diversity associated with the nematode symbionts Photorhabdus and Xenorhabdus.</title>
        <authorList>
            <person name="Tobias N.J."/>
            <person name="Wolff H."/>
            <person name="Djahanschiri B."/>
            <person name="Grundmann F."/>
            <person name="Kronenwerth M."/>
            <person name="Shi Y.M."/>
            <person name="Simonyi S."/>
            <person name="Grun P."/>
            <person name="Shapiro-Ilan D."/>
            <person name="Pidot S.J."/>
            <person name="Stinear T.P."/>
            <person name="Ebersberger I."/>
            <person name="Bode H.B."/>
        </authorList>
    </citation>
    <scope>NUCLEOTIDE SEQUENCE [LARGE SCALE GENOMIC DNA]</scope>
    <source>
        <strain evidence="2 4">DSM 17903</strain>
    </source>
</reference>
<proteinExistence type="predicted"/>
<keyword evidence="3" id="KW-1185">Reference proteome</keyword>
<dbReference type="EMBL" id="CP016176">
    <property type="protein sequence ID" value="AOM39254.1"/>
    <property type="molecule type" value="Genomic_DNA"/>
</dbReference>
<dbReference type="RefSeq" id="WP_069315025.1">
    <property type="nucleotide sequence ID" value="NZ_CAWNQJ010000068.1"/>
</dbReference>
<dbReference type="STRING" id="351679.A9255_00650"/>
<dbReference type="Proteomes" id="UP000094600">
    <property type="component" value="Chromosome"/>
</dbReference>
<dbReference type="Proteomes" id="UP000225433">
    <property type="component" value="Unassembled WGS sequence"/>
</dbReference>
<dbReference type="KEGG" id="xho:A9255_00650"/>
<reference evidence="1 3" key="1">
    <citation type="submission" date="2016-06" db="EMBL/GenBank/DDBJ databases">
        <title>Bacterial characters and pathogenicity of Xenorhabdus hominickii from an entomopathogenic nematode, Steinernema monticolum.</title>
        <authorList>
            <person name="Park Y."/>
            <person name="Kim Y."/>
        </authorList>
    </citation>
    <scope>NUCLEOTIDE SEQUENCE [LARGE SCALE GENOMIC DNA]</scope>
    <source>
        <strain evidence="1 3">ANU1</strain>
    </source>
</reference>
<sequence length="81" mass="9365">MPIIIENEISLIFQDRKFEFATNDGDIECSLDNPYKAAMVIYLHMKNNKSDSELFKSHIINVMDGEGIYLENEDITVNIHD</sequence>
<evidence type="ECO:0000313" key="2">
    <source>
        <dbReference type="EMBL" id="PHM55002.1"/>
    </source>
</evidence>
<evidence type="ECO:0000313" key="3">
    <source>
        <dbReference type="Proteomes" id="UP000094600"/>
    </source>
</evidence>
<accession>A0A2G0Q710</accession>
<evidence type="ECO:0000313" key="1">
    <source>
        <dbReference type="EMBL" id="AOM39254.1"/>
    </source>
</evidence>
<dbReference type="AlphaFoldDB" id="A0A2G0Q710"/>
<name>A0A2G0Q710_XENHO</name>
<organism evidence="2 4">
    <name type="scientific">Xenorhabdus hominickii</name>
    <dbReference type="NCBI Taxonomy" id="351679"/>
    <lineage>
        <taxon>Bacteria</taxon>
        <taxon>Pseudomonadati</taxon>
        <taxon>Pseudomonadota</taxon>
        <taxon>Gammaproteobacteria</taxon>
        <taxon>Enterobacterales</taxon>
        <taxon>Morganellaceae</taxon>
        <taxon>Xenorhabdus</taxon>
    </lineage>
</organism>
<dbReference type="EMBL" id="NJAI01000004">
    <property type="protein sequence ID" value="PHM55002.1"/>
    <property type="molecule type" value="Genomic_DNA"/>
</dbReference>
<evidence type="ECO:0000313" key="4">
    <source>
        <dbReference type="Proteomes" id="UP000225433"/>
    </source>
</evidence>
<gene>
    <name evidence="1" type="ORF">A9255_00650</name>
    <name evidence="2" type="ORF">Xhom_02972</name>
</gene>
<protein>
    <submittedName>
        <fullName evidence="2">Uncharacterized protein</fullName>
    </submittedName>
</protein>